<evidence type="ECO:0000313" key="5">
    <source>
        <dbReference type="Proteomes" id="UP000316371"/>
    </source>
</evidence>
<sequence>MTKNRPILIVIAGPNGSGKTSITSQILKHEWIAGCVYINPDNIAQEELGDWNNAEVVLKAAKLATERREKCLENRESLIFETVLSATEKIDFLEQAKAAGFFIRLFFVGTNHPSINASRIAYRVLEGGHDVPITKIISRYTKSISNCCIAATFVDRVYIYDNSEEYVAAKLLFRAVNGILGKSYSSINAWALPILNCLKKEL</sequence>
<dbReference type="SMART" id="SM00382">
    <property type="entry name" value="AAA"/>
    <property type="match status" value="1"/>
</dbReference>
<organism evidence="4 5">
    <name type="scientific">Flavobacterium restrictum</name>
    <dbReference type="NCBI Taxonomy" id="2594428"/>
    <lineage>
        <taxon>Bacteria</taxon>
        <taxon>Pseudomonadati</taxon>
        <taxon>Bacteroidota</taxon>
        <taxon>Flavobacteriia</taxon>
        <taxon>Flavobacteriales</taxon>
        <taxon>Flavobacteriaceae</taxon>
        <taxon>Flavobacterium</taxon>
    </lineage>
</organism>
<dbReference type="PANTHER" id="PTHR39206">
    <property type="entry name" value="SLL8004 PROTEIN"/>
    <property type="match status" value="1"/>
</dbReference>
<gene>
    <name evidence="4" type="ORF">FNW21_08770</name>
</gene>
<evidence type="ECO:0000259" key="3">
    <source>
        <dbReference type="SMART" id="SM00382"/>
    </source>
</evidence>
<evidence type="ECO:0000256" key="2">
    <source>
        <dbReference type="ARBA" id="ARBA00022840"/>
    </source>
</evidence>
<evidence type="ECO:0000256" key="1">
    <source>
        <dbReference type="ARBA" id="ARBA00022741"/>
    </source>
</evidence>
<accession>A0A553E429</accession>
<keyword evidence="1" id="KW-0547">Nucleotide-binding</keyword>
<dbReference type="PANTHER" id="PTHR39206:SF1">
    <property type="entry name" value="SLL8004 PROTEIN"/>
    <property type="match status" value="1"/>
</dbReference>
<reference evidence="4 5" key="1">
    <citation type="submission" date="2019-07" db="EMBL/GenBank/DDBJ databases">
        <title>Novel species of Flavobacterium.</title>
        <authorList>
            <person name="Liu Q."/>
            <person name="Xin Y.-H."/>
        </authorList>
    </citation>
    <scope>NUCLEOTIDE SEQUENCE [LARGE SCALE GENOMIC DNA]</scope>
    <source>
        <strain evidence="4 5">LB1R34</strain>
    </source>
</reference>
<dbReference type="RefSeq" id="WP_144256364.1">
    <property type="nucleotide sequence ID" value="NZ_VJZT01000007.1"/>
</dbReference>
<dbReference type="InterPro" id="IPR027417">
    <property type="entry name" value="P-loop_NTPase"/>
</dbReference>
<dbReference type="InterPro" id="IPR010488">
    <property type="entry name" value="Zeta_toxin_domain"/>
</dbReference>
<dbReference type="OrthoDB" id="9791543at2"/>
<keyword evidence="5" id="KW-1185">Reference proteome</keyword>
<evidence type="ECO:0000313" key="4">
    <source>
        <dbReference type="EMBL" id="TRX39788.1"/>
    </source>
</evidence>
<dbReference type="SUPFAM" id="SSF52540">
    <property type="entry name" value="P-loop containing nucleoside triphosphate hydrolases"/>
    <property type="match status" value="1"/>
</dbReference>
<dbReference type="InterPro" id="IPR003593">
    <property type="entry name" value="AAA+_ATPase"/>
</dbReference>
<dbReference type="Proteomes" id="UP000316371">
    <property type="component" value="Unassembled WGS sequence"/>
</dbReference>
<dbReference type="AlphaFoldDB" id="A0A553E429"/>
<name>A0A553E429_9FLAO</name>
<dbReference type="GO" id="GO:0016301">
    <property type="term" value="F:kinase activity"/>
    <property type="evidence" value="ECO:0007669"/>
    <property type="project" value="InterPro"/>
</dbReference>
<proteinExistence type="predicted"/>
<feature type="domain" description="AAA+ ATPase" evidence="3">
    <location>
        <begin position="5"/>
        <end position="131"/>
    </location>
</feature>
<dbReference type="GO" id="GO:0005524">
    <property type="term" value="F:ATP binding"/>
    <property type="evidence" value="ECO:0007669"/>
    <property type="project" value="UniProtKB-KW"/>
</dbReference>
<keyword evidence="2 4" id="KW-0067">ATP-binding</keyword>
<dbReference type="Pfam" id="PF06414">
    <property type="entry name" value="Zeta_toxin"/>
    <property type="match status" value="1"/>
</dbReference>
<dbReference type="Gene3D" id="3.40.50.300">
    <property type="entry name" value="P-loop containing nucleotide triphosphate hydrolases"/>
    <property type="match status" value="1"/>
</dbReference>
<dbReference type="EMBL" id="VJZT01000007">
    <property type="protein sequence ID" value="TRX39788.1"/>
    <property type="molecule type" value="Genomic_DNA"/>
</dbReference>
<protein>
    <submittedName>
        <fullName evidence="4">ATP-binding cassette domain-containing protein</fullName>
    </submittedName>
</protein>
<comment type="caution">
    <text evidence="4">The sequence shown here is derived from an EMBL/GenBank/DDBJ whole genome shotgun (WGS) entry which is preliminary data.</text>
</comment>